<evidence type="ECO:0000313" key="2">
    <source>
        <dbReference type="Proteomes" id="UP000076532"/>
    </source>
</evidence>
<dbReference type="EMBL" id="KV417696">
    <property type="protein sequence ID" value="KZP09590.1"/>
    <property type="molecule type" value="Genomic_DNA"/>
</dbReference>
<gene>
    <name evidence="1" type="ORF">FIBSPDRAFT_873448</name>
</gene>
<evidence type="ECO:0000313" key="1">
    <source>
        <dbReference type="EMBL" id="KZP09590.1"/>
    </source>
</evidence>
<reference evidence="1 2" key="1">
    <citation type="journal article" date="2016" name="Mol. Biol. Evol.">
        <title>Comparative Genomics of Early-Diverging Mushroom-Forming Fungi Provides Insights into the Origins of Lignocellulose Decay Capabilities.</title>
        <authorList>
            <person name="Nagy L.G."/>
            <person name="Riley R."/>
            <person name="Tritt A."/>
            <person name="Adam C."/>
            <person name="Daum C."/>
            <person name="Floudas D."/>
            <person name="Sun H."/>
            <person name="Yadav J.S."/>
            <person name="Pangilinan J."/>
            <person name="Larsson K.H."/>
            <person name="Matsuura K."/>
            <person name="Barry K."/>
            <person name="Labutti K."/>
            <person name="Kuo R."/>
            <person name="Ohm R.A."/>
            <person name="Bhattacharya S.S."/>
            <person name="Shirouzu T."/>
            <person name="Yoshinaga Y."/>
            <person name="Martin F.M."/>
            <person name="Grigoriev I.V."/>
            <person name="Hibbett D.S."/>
        </authorList>
    </citation>
    <scope>NUCLEOTIDE SEQUENCE [LARGE SCALE GENOMIC DNA]</scope>
    <source>
        <strain evidence="1 2">CBS 109695</strain>
    </source>
</reference>
<accession>A0A165YID3</accession>
<organism evidence="1 2">
    <name type="scientific">Athelia psychrophila</name>
    <dbReference type="NCBI Taxonomy" id="1759441"/>
    <lineage>
        <taxon>Eukaryota</taxon>
        <taxon>Fungi</taxon>
        <taxon>Dikarya</taxon>
        <taxon>Basidiomycota</taxon>
        <taxon>Agaricomycotina</taxon>
        <taxon>Agaricomycetes</taxon>
        <taxon>Agaricomycetidae</taxon>
        <taxon>Atheliales</taxon>
        <taxon>Atheliaceae</taxon>
        <taxon>Athelia</taxon>
    </lineage>
</organism>
<protein>
    <submittedName>
        <fullName evidence="1">Uncharacterized protein</fullName>
    </submittedName>
</protein>
<name>A0A165YID3_9AGAM</name>
<sequence length="175" mass="18200">SHTQPRSLTPASMLVADACATIAVHLCSPFPFPFDTGSPAHSPSVPQTQTPALTPSLSLSHSQSSCSRCSSLHLPFSALCSVFIASGISSLPTCSTLAIICASLPACSGAAAGHSTSGSPPACECRGQCMYIRFYYCLAVWEPCRGRVHVESESRVTPREGAVEVLKEDGAARGT</sequence>
<feature type="non-terminal residue" evidence="1">
    <location>
        <position position="1"/>
    </location>
</feature>
<dbReference type="AlphaFoldDB" id="A0A165YID3"/>
<keyword evidence="2" id="KW-1185">Reference proteome</keyword>
<proteinExistence type="predicted"/>
<dbReference type="Proteomes" id="UP000076532">
    <property type="component" value="Unassembled WGS sequence"/>
</dbReference>